<dbReference type="InterPro" id="IPR001736">
    <property type="entry name" value="PLipase_D/transphosphatidylase"/>
</dbReference>
<evidence type="ECO:0008006" key="5">
    <source>
        <dbReference type="Google" id="ProtNLM"/>
    </source>
</evidence>
<keyword evidence="4" id="KW-1185">Reference proteome</keyword>
<dbReference type="InterPro" id="IPR036249">
    <property type="entry name" value="Thioredoxin-like_sf"/>
</dbReference>
<organism evidence="3 4">
    <name type="scientific">Pythium insidiosum</name>
    <name type="common">Pythiosis disease agent</name>
    <dbReference type="NCBI Taxonomy" id="114742"/>
    <lineage>
        <taxon>Eukaryota</taxon>
        <taxon>Sar</taxon>
        <taxon>Stramenopiles</taxon>
        <taxon>Oomycota</taxon>
        <taxon>Peronosporomycetes</taxon>
        <taxon>Pythiales</taxon>
        <taxon>Pythiaceae</taxon>
        <taxon>Pythium</taxon>
    </lineage>
</organism>
<dbReference type="InterPro" id="IPR013766">
    <property type="entry name" value="Thioredoxin_domain"/>
</dbReference>
<dbReference type="PROSITE" id="PS50035">
    <property type="entry name" value="PLD"/>
    <property type="match status" value="1"/>
</dbReference>
<evidence type="ECO:0000259" key="2">
    <source>
        <dbReference type="PROSITE" id="PS51352"/>
    </source>
</evidence>
<dbReference type="Pfam" id="PF13905">
    <property type="entry name" value="Thioredoxin_8"/>
    <property type="match status" value="1"/>
</dbReference>
<dbReference type="GO" id="GO:0030178">
    <property type="term" value="P:negative regulation of Wnt signaling pathway"/>
    <property type="evidence" value="ECO:0007669"/>
    <property type="project" value="TreeGrafter"/>
</dbReference>
<dbReference type="InterPro" id="IPR012336">
    <property type="entry name" value="Thioredoxin-like_fold"/>
</dbReference>
<dbReference type="Proteomes" id="UP001209570">
    <property type="component" value="Unassembled WGS sequence"/>
</dbReference>
<dbReference type="GO" id="GO:0004791">
    <property type="term" value="F:thioredoxin-disulfide reductase (NADPH) activity"/>
    <property type="evidence" value="ECO:0007669"/>
    <property type="project" value="TreeGrafter"/>
</dbReference>
<dbReference type="EMBL" id="JAKCXM010000136">
    <property type="protein sequence ID" value="KAJ0401127.1"/>
    <property type="molecule type" value="Genomic_DNA"/>
</dbReference>
<dbReference type="CDD" id="cd09105">
    <property type="entry name" value="PLDc_vPLD1_2_like_2"/>
    <property type="match status" value="1"/>
</dbReference>
<evidence type="ECO:0000313" key="4">
    <source>
        <dbReference type="Proteomes" id="UP001209570"/>
    </source>
</evidence>
<dbReference type="Gene3D" id="3.40.30.10">
    <property type="entry name" value="Glutaredoxin"/>
    <property type="match status" value="1"/>
</dbReference>
<dbReference type="SUPFAM" id="SSF52833">
    <property type="entry name" value="Thioredoxin-like"/>
    <property type="match status" value="1"/>
</dbReference>
<dbReference type="SUPFAM" id="SSF56024">
    <property type="entry name" value="Phospholipase D/nuclease"/>
    <property type="match status" value="1"/>
</dbReference>
<dbReference type="PANTHER" id="PTHR46472:SF1">
    <property type="entry name" value="NUCLEOREDOXIN"/>
    <property type="match status" value="1"/>
</dbReference>
<comment type="caution">
    <text evidence="3">The sequence shown here is derived from an EMBL/GenBank/DDBJ whole genome shotgun (WGS) entry which is preliminary data.</text>
</comment>
<dbReference type="Pfam" id="PF13091">
    <property type="entry name" value="PLDc_2"/>
    <property type="match status" value="1"/>
</dbReference>
<gene>
    <name evidence="3" type="ORF">P43SY_007218</name>
</gene>
<evidence type="ECO:0000259" key="1">
    <source>
        <dbReference type="PROSITE" id="PS50035"/>
    </source>
</evidence>
<dbReference type="InterPro" id="IPR025202">
    <property type="entry name" value="PLD-like_dom"/>
</dbReference>
<name>A0AAD5LHC0_PYTIN</name>
<evidence type="ECO:0000313" key="3">
    <source>
        <dbReference type="EMBL" id="KAJ0401127.1"/>
    </source>
</evidence>
<dbReference type="Gene3D" id="3.30.870.10">
    <property type="entry name" value="Endonuclease Chain A"/>
    <property type="match status" value="1"/>
</dbReference>
<proteinExistence type="predicted"/>
<feature type="domain" description="Thioredoxin" evidence="2">
    <location>
        <begin position="1"/>
        <end position="144"/>
    </location>
</feature>
<feature type="domain" description="PLD phosphodiesterase" evidence="1">
    <location>
        <begin position="265"/>
        <end position="292"/>
    </location>
</feature>
<accession>A0AAD5LHC0</accession>
<protein>
    <recommendedName>
        <fullName evidence="5">Phospholipase D</fullName>
    </recommendedName>
</protein>
<dbReference type="GO" id="GO:0031397">
    <property type="term" value="P:negative regulation of protein ubiquitination"/>
    <property type="evidence" value="ECO:0007669"/>
    <property type="project" value="TreeGrafter"/>
</dbReference>
<reference evidence="3" key="1">
    <citation type="submission" date="2021-12" db="EMBL/GenBank/DDBJ databases">
        <title>Prjna785345.</title>
        <authorList>
            <person name="Rujirawat T."/>
            <person name="Krajaejun T."/>
        </authorList>
    </citation>
    <scope>NUCLEOTIDE SEQUENCE</scope>
    <source>
        <strain evidence="3">Pi057C3</strain>
    </source>
</reference>
<dbReference type="PROSITE" id="PS51352">
    <property type="entry name" value="THIOREDOXIN_2"/>
    <property type="match status" value="1"/>
</dbReference>
<dbReference type="PANTHER" id="PTHR46472">
    <property type="entry name" value="NUCLEOREDOXIN"/>
    <property type="match status" value="1"/>
</dbReference>
<sequence length="394" mass="43904">MEALLENQLQGRDGLVSTTDALAQKKFIGLYFSAHWCPPCREFTPMLAQVYEEIKRQHDDLEIVFVSYDKTQEQFEEYFAEMPWLALPYAKRDLKAAIGKKLGIMGVPMLVFVDDKGQVVETDGRELVEDNAAQVENILTSLSKAAAGPSRGSVAVQLVRTYSCKGQYELAPKGERSILRARLKAIRNARNFIYIEDQFFILVPELQEALLQRLHAGLQALIVVTQRPELSTTVAGYEKLLYDMLHPLQSAFPDRVLALTPRPELELYVHTKALLVDDVFLSLGSANWNRRSMTSDSEVAASIVDRALIAPSPDGVTVSSTARRFRLQKFSEFTGLSVDALGAMSFREAVAALERSTAEPDGDGILTALRVDKSFYFGLLPDGFQDQVDPDDTC</sequence>
<dbReference type="GO" id="GO:0005634">
    <property type="term" value="C:nucleus"/>
    <property type="evidence" value="ECO:0007669"/>
    <property type="project" value="TreeGrafter"/>
</dbReference>
<dbReference type="AlphaFoldDB" id="A0AAD5LHC0"/>